<dbReference type="PANTHER" id="PTHR47229:SF1">
    <property type="entry name" value="TRANSMEMBRANE PROTEIN 141"/>
    <property type="match status" value="1"/>
</dbReference>
<evidence type="ECO:0000313" key="3">
    <source>
        <dbReference type="Proteomes" id="UP000221080"/>
    </source>
</evidence>
<gene>
    <name evidence="2" type="primary">TM141</name>
    <name evidence="4" type="synonym">tm141</name>
    <name evidence="4" type="synonym">tmem141</name>
</gene>
<accession>E3TFT6</accession>
<evidence type="ECO:0000313" key="2">
    <source>
        <dbReference type="EMBL" id="ADO29172.1"/>
    </source>
</evidence>
<dbReference type="AlphaFoldDB" id="E3TFT6"/>
<dbReference type="CTD" id="85014"/>
<dbReference type="Proteomes" id="UP000221080">
    <property type="component" value="Chromosome 28"/>
</dbReference>
<sequence>MVNIGLRKVDDALVEKHPGLQQYAACQSRAFMKGTGSFIIGTISMFLAQQALQKRLKYPLQWNLLVSIVASSVFSYTVTRWETMKCTELWVFLEKGEVPDSSPPKNYLTWRNCFARSFAVMFVGRFNI</sequence>
<protein>
    <submittedName>
        <fullName evidence="2 4">Transmembrane protein 141</fullName>
    </submittedName>
</protein>
<dbReference type="Gene3D" id="1.10.3350.20">
    <property type="entry name" value="Tmem141 protein family"/>
    <property type="match status" value="1"/>
</dbReference>
<reference evidence="2 4" key="1">
    <citation type="journal article" date="2010" name="PLoS ONE">
        <title>Identification and characterization of full-length cDNAs in channel catfish (Ictalurus punctatus) and blue catfish (Ictalurus furcatus).</title>
        <authorList>
            <person name="Chen F."/>
            <person name="Lee Y."/>
            <person name="Jiang Y."/>
            <person name="Wang S."/>
            <person name="Peatman E."/>
            <person name="Abernathy J."/>
            <person name="Liu H."/>
            <person name="Liu S."/>
            <person name="Kucuktas H."/>
            <person name="Ke C."/>
            <person name="Liu Z."/>
        </authorList>
    </citation>
    <scope>NUCLEOTIDE SEQUENCE</scope>
</reference>
<keyword evidence="1" id="KW-1133">Transmembrane helix</keyword>
<feature type="transmembrane region" description="Helical" evidence="1">
    <location>
        <begin position="60"/>
        <end position="79"/>
    </location>
</feature>
<keyword evidence="1 2" id="KW-0812">Transmembrane</keyword>
<reference evidence="4" key="4">
    <citation type="submission" date="2025-04" db="UniProtKB">
        <authorList>
            <consortium name="RefSeq"/>
        </authorList>
    </citation>
    <scope>IDENTIFICATION</scope>
</reference>
<dbReference type="GeneID" id="100528627"/>
<feature type="transmembrane region" description="Helical" evidence="1">
    <location>
        <begin position="30"/>
        <end position="48"/>
    </location>
</feature>
<organism evidence="2">
    <name type="scientific">Ictalurus punctatus</name>
    <name type="common">Channel catfish</name>
    <name type="synonym">Silurus punctatus</name>
    <dbReference type="NCBI Taxonomy" id="7998"/>
    <lineage>
        <taxon>Eukaryota</taxon>
        <taxon>Metazoa</taxon>
        <taxon>Chordata</taxon>
        <taxon>Craniata</taxon>
        <taxon>Vertebrata</taxon>
        <taxon>Euteleostomi</taxon>
        <taxon>Actinopterygii</taxon>
        <taxon>Neopterygii</taxon>
        <taxon>Teleostei</taxon>
        <taxon>Ostariophysi</taxon>
        <taxon>Siluriformes</taxon>
        <taxon>Ictaluridae</taxon>
        <taxon>Ictalurus</taxon>
    </lineage>
</organism>
<evidence type="ECO:0000313" key="4">
    <source>
        <dbReference type="RefSeq" id="NP_001187826.1"/>
    </source>
</evidence>
<dbReference type="PANTHER" id="PTHR47229">
    <property type="entry name" value="TRANSMEMBRANE PROTEIN 141"/>
    <property type="match status" value="1"/>
</dbReference>
<dbReference type="InterPro" id="IPR026788">
    <property type="entry name" value="Tmem141"/>
</dbReference>
<keyword evidence="3" id="KW-1185">Reference proteome</keyword>
<keyword evidence="1" id="KW-0472">Membrane</keyword>
<reference evidence="3" key="3">
    <citation type="journal article" date="2016" name="Nat. Commun.">
        <title>The channel catfish genome sequence provides insights into the evolution of scale formation in teleosts.</title>
        <authorList>
            <person name="Liu Z."/>
            <person name="Liu S."/>
            <person name="Yao J."/>
            <person name="Bao L."/>
            <person name="Zhang J."/>
            <person name="Li Y."/>
            <person name="Jiang C."/>
            <person name="Sun L."/>
            <person name="Wang R."/>
            <person name="Zhang Y."/>
            <person name="Zhou T."/>
            <person name="Zeng Q."/>
            <person name="Fu Q."/>
            <person name="Gao S."/>
            <person name="Li N."/>
            <person name="Koren S."/>
            <person name="Jiang Y."/>
            <person name="Zimin A."/>
            <person name="Xu P."/>
            <person name="Phillippy A.M."/>
            <person name="Geng X."/>
            <person name="Song L."/>
            <person name="Sun F."/>
            <person name="Li C."/>
            <person name="Wang X."/>
            <person name="Chen A."/>
            <person name="Jin Y."/>
            <person name="Yuan Z."/>
            <person name="Yang Y."/>
            <person name="Tan S."/>
            <person name="Peatman E."/>
            <person name="Lu J."/>
            <person name="Qin Z."/>
            <person name="Dunham R."/>
            <person name="Li Z."/>
            <person name="Sonstegard T."/>
            <person name="Feng J."/>
            <person name="Danzmann R.G."/>
            <person name="Schroeder S."/>
            <person name="Scheffler B."/>
            <person name="Duke M.V."/>
            <person name="Ballard L."/>
            <person name="Kucuktas H."/>
            <person name="Kaltenboeck L."/>
            <person name="Liu H."/>
            <person name="Armbruster J."/>
            <person name="Xie Y."/>
            <person name="Kirby M.L."/>
            <person name="Tian Y."/>
            <person name="Flanagan M.E."/>
            <person name="Mu W."/>
            <person name="Waldbieser G.C."/>
        </authorList>
    </citation>
    <scope>NUCLEOTIDE SEQUENCE [LARGE SCALE GENOMIC DNA]</scope>
    <source>
        <strain evidence="3">SDA103</strain>
    </source>
</reference>
<dbReference type="EMBL" id="GU589220">
    <property type="protein sequence ID" value="ADO29172.1"/>
    <property type="molecule type" value="mRNA"/>
</dbReference>
<reference evidence="4" key="2">
    <citation type="journal article" date="2012" name="BMC Genomics">
        <title>Efficient assembly and annotation of the transcriptome of catfish by RNA-Seq analysis of a doubled haploid homozygote.</title>
        <authorList>
            <person name="Liu S."/>
            <person name="Zhang Y."/>
            <person name="Zhou Z."/>
            <person name="Waldbieser G."/>
            <person name="Sun F."/>
            <person name="Lu J."/>
            <person name="Zhang J."/>
            <person name="Jiang Y."/>
            <person name="Zhang H."/>
            <person name="Wang X."/>
            <person name="Rajendran K.V."/>
            <person name="Khoo L."/>
            <person name="Kucuktas H."/>
            <person name="Peatman E."/>
            <person name="Liu Z."/>
        </authorList>
    </citation>
    <scope>NUCLEOTIDE SEQUENCE</scope>
</reference>
<name>E3TFT6_ICTPU</name>
<dbReference type="InterPro" id="IPR038259">
    <property type="entry name" value="Tmem141_sf"/>
</dbReference>
<dbReference type="Pfam" id="PF15110">
    <property type="entry name" value="TMEM141"/>
    <property type="match status" value="1"/>
</dbReference>
<evidence type="ECO:0000256" key="1">
    <source>
        <dbReference type="SAM" id="Phobius"/>
    </source>
</evidence>
<dbReference type="RefSeq" id="NP_001187826.1">
    <property type="nucleotide sequence ID" value="NM_001200897.1"/>
</dbReference>
<dbReference type="KEGG" id="ipu:100528627"/>
<dbReference type="OrthoDB" id="10056589at2759"/>
<dbReference type="STRING" id="7998.ENSIPUP00000023905"/>
<proteinExistence type="evidence at transcript level"/>
<dbReference type="GeneTree" id="ENSGT00940000153116"/>